<dbReference type="eggNOG" id="COG0457">
    <property type="taxonomic scope" value="Bacteria"/>
</dbReference>
<evidence type="ECO:0000256" key="2">
    <source>
        <dbReference type="SAM" id="MobiDB-lite"/>
    </source>
</evidence>
<dbReference type="GO" id="GO:0042834">
    <property type="term" value="F:peptidoglycan binding"/>
    <property type="evidence" value="ECO:0007669"/>
    <property type="project" value="InterPro"/>
</dbReference>
<accession>B0VHK8</accession>
<dbReference type="KEGG" id="caci:CLOAM0951"/>
<evidence type="ECO:0000313" key="4">
    <source>
        <dbReference type="EMBL" id="CAO80823.1"/>
    </source>
</evidence>
<reference evidence="4 5" key="1">
    <citation type="journal article" date="2008" name="J. Bacteriol.">
        <title>'Candidatus Cloacamonas acidaminovorans': genome sequence reconstruction provides a first glimpse of a new bacterial division.</title>
        <authorList>
            <person name="Pelletier E."/>
            <person name="Kreimeyer A."/>
            <person name="Bocs S."/>
            <person name="Rouy Z."/>
            <person name="Gyapay G."/>
            <person name="Chouari R."/>
            <person name="Riviere D."/>
            <person name="Ganesan A."/>
            <person name="Daegelen P."/>
            <person name="Sghir A."/>
            <person name="Cohen G.N."/>
            <person name="Medigue C."/>
            <person name="Weissenbach J."/>
            <person name="Le Paslier D."/>
        </authorList>
    </citation>
    <scope>NUCLEOTIDE SEQUENCE [LARGE SCALE GENOMIC DNA]</scope>
    <source>
        <strain evidence="5">Evry</strain>
    </source>
</reference>
<evidence type="ECO:0000256" key="1">
    <source>
        <dbReference type="PROSITE-ProRule" id="PRU00339"/>
    </source>
</evidence>
<evidence type="ECO:0000259" key="3">
    <source>
        <dbReference type="PROSITE" id="PS51724"/>
    </source>
</evidence>
<dbReference type="SUPFAM" id="SSF110997">
    <property type="entry name" value="Sporulation related repeat"/>
    <property type="match status" value="1"/>
</dbReference>
<dbReference type="InterPro" id="IPR011990">
    <property type="entry name" value="TPR-like_helical_dom_sf"/>
</dbReference>
<dbReference type="Pfam" id="PF05036">
    <property type="entry name" value="SPOR"/>
    <property type="match status" value="1"/>
</dbReference>
<dbReference type="SUPFAM" id="SSF48452">
    <property type="entry name" value="TPR-like"/>
    <property type="match status" value="1"/>
</dbReference>
<dbReference type="Proteomes" id="UP000002019">
    <property type="component" value="Chromosome"/>
</dbReference>
<dbReference type="Gene3D" id="3.30.70.1070">
    <property type="entry name" value="Sporulation related repeat"/>
    <property type="match status" value="1"/>
</dbReference>
<dbReference type="InterPro" id="IPR007730">
    <property type="entry name" value="SPOR-like_dom"/>
</dbReference>
<dbReference type="InterPro" id="IPR036680">
    <property type="entry name" value="SPOR-like_sf"/>
</dbReference>
<feature type="region of interest" description="Disordered" evidence="2">
    <location>
        <begin position="282"/>
        <end position="306"/>
    </location>
</feature>
<feature type="domain" description="SPOR" evidence="3">
    <location>
        <begin position="313"/>
        <end position="391"/>
    </location>
</feature>
<sequence length="391" mass="44767">MMLKSPFPAVKQVFLSFLLTGLCCFVFAAVRKEFQDLDKLYNSGKLDELSANISTLKPVNDEERACLGFYNALLKVKIEDAISAHQWLIEKFPKSPYAQKSLLELGKIFILDRKIEEATLYLRRITSPEIIERFYWLGLCAWWNDDYATAISNCENYLRLAPRGEFAEKSYYLIADCYLEQKKAYSAVATLLKLQNAKLPEMDEQYFYYRLGYAYELSDKPIDAIAAYRKGYEQDPYSQVAYQIEDRILELKSSKPSIDISFLYPYSPLQVTIVQEEQPDTLKPSVTIDSKSSSSSSTKQIEVKQDTPVKLKEKPKEGYWLQAGRFSVESNANRLVINICLLNIPAAYYEDVSGEKKSWVVVCGSFPDRAKAEEAKELLATNNINSFITAY</sequence>
<name>B0VHK8_CLOAI</name>
<dbReference type="PROSITE" id="PS51724">
    <property type="entry name" value="SPOR"/>
    <property type="match status" value="1"/>
</dbReference>
<keyword evidence="5" id="KW-1185">Reference proteome</keyword>
<dbReference type="EMBL" id="CU466930">
    <property type="protein sequence ID" value="CAO80823.1"/>
    <property type="molecule type" value="Genomic_DNA"/>
</dbReference>
<dbReference type="STRING" id="459349.CLOAM0951"/>
<dbReference type="InterPro" id="IPR019734">
    <property type="entry name" value="TPR_rpt"/>
</dbReference>
<evidence type="ECO:0000313" key="5">
    <source>
        <dbReference type="Proteomes" id="UP000002019"/>
    </source>
</evidence>
<feature type="repeat" description="TPR" evidence="1">
    <location>
        <begin position="205"/>
        <end position="238"/>
    </location>
</feature>
<dbReference type="PROSITE" id="PS50005">
    <property type="entry name" value="TPR"/>
    <property type="match status" value="1"/>
</dbReference>
<protein>
    <recommendedName>
        <fullName evidence="3">SPOR domain-containing protein</fullName>
    </recommendedName>
</protein>
<dbReference type="HOGENOM" id="CLU_705347_0_0_0"/>
<proteinExistence type="predicted"/>
<keyword evidence="1" id="KW-0802">TPR repeat</keyword>
<dbReference type="AlphaFoldDB" id="B0VHK8"/>
<organism evidence="4 5">
    <name type="scientific">Cloacimonas acidaminovorans (strain Evry)</name>
    <dbReference type="NCBI Taxonomy" id="459349"/>
    <lineage>
        <taxon>Bacteria</taxon>
        <taxon>Pseudomonadati</taxon>
        <taxon>Candidatus Cloacimonadota</taxon>
        <taxon>Candidatus Cloacimonadia</taxon>
        <taxon>Candidatus Cloacimonadales</taxon>
        <taxon>Candidatus Cloacimonadaceae</taxon>
        <taxon>Candidatus Cloacimonas</taxon>
    </lineage>
</organism>
<dbReference type="Gene3D" id="1.25.40.10">
    <property type="entry name" value="Tetratricopeptide repeat domain"/>
    <property type="match status" value="2"/>
</dbReference>
<dbReference type="eggNOG" id="COG3087">
    <property type="taxonomic scope" value="Bacteria"/>
</dbReference>
<gene>
    <name evidence="4" type="ordered locus">CLOAM0951</name>
</gene>